<protein>
    <submittedName>
        <fullName evidence="2">Uncharacterized protein</fullName>
    </submittedName>
</protein>
<dbReference type="RefSeq" id="WP_031152880.1">
    <property type="nucleotide sequence ID" value="NZ_BNEE01000006.1"/>
</dbReference>
<accession>A0A919GX26</accession>
<gene>
    <name evidence="2" type="ORF">Sxan_28930</name>
</gene>
<keyword evidence="1" id="KW-0472">Membrane</keyword>
<keyword evidence="1" id="KW-1133">Transmembrane helix</keyword>
<dbReference type="Proteomes" id="UP000600026">
    <property type="component" value="Unassembled WGS sequence"/>
</dbReference>
<sequence>MTAALLASIAAAGIPFATGAEVAWWAYQHPAALPGIGADGTPCDRFLGAFIIGAMATIVTGSFGGAAVDRIERRGTTSPTWR</sequence>
<dbReference type="AlphaFoldDB" id="A0A919GX26"/>
<keyword evidence="1" id="KW-0812">Transmembrane</keyword>
<keyword evidence="3" id="KW-1185">Reference proteome</keyword>
<proteinExistence type="predicted"/>
<reference evidence="2" key="1">
    <citation type="submission" date="2020-09" db="EMBL/GenBank/DDBJ databases">
        <title>Whole genome shotgun sequence of Streptomyces xanthophaeus NBRC 12829.</title>
        <authorList>
            <person name="Komaki H."/>
            <person name="Tamura T."/>
        </authorList>
    </citation>
    <scope>NUCLEOTIDE SEQUENCE</scope>
    <source>
        <strain evidence="2">NBRC 12829</strain>
    </source>
</reference>
<evidence type="ECO:0000313" key="2">
    <source>
        <dbReference type="EMBL" id="GHI85529.1"/>
    </source>
</evidence>
<organism evidence="2 3">
    <name type="scientific">Streptomyces xanthophaeus</name>
    <dbReference type="NCBI Taxonomy" id="67385"/>
    <lineage>
        <taxon>Bacteria</taxon>
        <taxon>Bacillati</taxon>
        <taxon>Actinomycetota</taxon>
        <taxon>Actinomycetes</taxon>
        <taxon>Kitasatosporales</taxon>
        <taxon>Streptomycetaceae</taxon>
        <taxon>Streptomyces</taxon>
    </lineage>
</organism>
<name>A0A919GX26_9ACTN</name>
<comment type="caution">
    <text evidence="2">The sequence shown here is derived from an EMBL/GenBank/DDBJ whole genome shotgun (WGS) entry which is preliminary data.</text>
</comment>
<feature type="transmembrane region" description="Helical" evidence="1">
    <location>
        <begin position="46"/>
        <end position="68"/>
    </location>
</feature>
<evidence type="ECO:0000313" key="3">
    <source>
        <dbReference type="Proteomes" id="UP000600026"/>
    </source>
</evidence>
<evidence type="ECO:0000256" key="1">
    <source>
        <dbReference type="SAM" id="Phobius"/>
    </source>
</evidence>
<dbReference type="EMBL" id="BNEE01000006">
    <property type="protein sequence ID" value="GHI85529.1"/>
    <property type="molecule type" value="Genomic_DNA"/>
</dbReference>